<comment type="caution">
    <text evidence="3">The sequence shown here is derived from an EMBL/GenBank/DDBJ whole genome shotgun (WGS) entry which is preliminary data.</text>
</comment>
<keyword evidence="1" id="KW-0175">Coiled coil</keyword>
<protein>
    <submittedName>
        <fullName evidence="3">Uncharacterized protein</fullName>
    </submittedName>
</protein>
<dbReference type="Proteomes" id="UP000695562">
    <property type="component" value="Unassembled WGS sequence"/>
</dbReference>
<feature type="coiled-coil region" evidence="1">
    <location>
        <begin position="258"/>
        <end position="311"/>
    </location>
</feature>
<organism evidence="3 4">
    <name type="scientific">Polysphondylium violaceum</name>
    <dbReference type="NCBI Taxonomy" id="133409"/>
    <lineage>
        <taxon>Eukaryota</taxon>
        <taxon>Amoebozoa</taxon>
        <taxon>Evosea</taxon>
        <taxon>Eumycetozoa</taxon>
        <taxon>Dictyostelia</taxon>
        <taxon>Dictyosteliales</taxon>
        <taxon>Dictyosteliaceae</taxon>
        <taxon>Polysphondylium</taxon>
    </lineage>
</organism>
<sequence length="405" mass="46813">MILAEQGPNLHDRFYSDGTIAIMKGSPYLVLNNEEKGKGVMKKKERIRERTRERVQIGLILMIALGCILLALLPFLLGTIETSTIVCGDVGVGRSLNIWSASGQKELYHQSFTLTGTQQINILRKESTSFIETSFNTFVEALGFSFRKKLIFVLNLESGRVEDQYLRIQLALTYLPLSTPYYLVYSRVSSKDLKIDFGKIHHQYLTIQPAGYLLTKEYDKQDEASKLLISKEIHAFIENAESFYSSNHFRGLSYRERLKLVQEKHTDIKERLEEIQQLEVPNPKDITSKSSKRHKAEIEKENKLIQEHLEKNPTLNSCKFESKVEEQPFEETSKHQPLNSFYKWRPVTVIRTTTEKGILRTTYARMVCEGKFGVITSQDWQETGKSRIVTFNQTRRPHYFGIAQK</sequence>
<dbReference type="AlphaFoldDB" id="A0A8J4Q206"/>
<proteinExistence type="predicted"/>
<keyword evidence="4" id="KW-1185">Reference proteome</keyword>
<dbReference type="EMBL" id="AJWJ01000006">
    <property type="protein sequence ID" value="KAF2078366.1"/>
    <property type="molecule type" value="Genomic_DNA"/>
</dbReference>
<evidence type="ECO:0000313" key="4">
    <source>
        <dbReference type="Proteomes" id="UP000695562"/>
    </source>
</evidence>
<gene>
    <name evidence="3" type="ORF">CYY_000350</name>
</gene>
<keyword evidence="2" id="KW-0472">Membrane</keyword>
<accession>A0A8J4Q206</accession>
<evidence type="ECO:0000256" key="2">
    <source>
        <dbReference type="SAM" id="Phobius"/>
    </source>
</evidence>
<name>A0A8J4Q206_9MYCE</name>
<evidence type="ECO:0000256" key="1">
    <source>
        <dbReference type="SAM" id="Coils"/>
    </source>
</evidence>
<keyword evidence="2" id="KW-0812">Transmembrane</keyword>
<keyword evidence="2" id="KW-1133">Transmembrane helix</keyword>
<reference evidence="3" key="1">
    <citation type="submission" date="2020-01" db="EMBL/GenBank/DDBJ databases">
        <title>Development of genomics and gene disruption for Polysphondylium violaceum indicates a role for the polyketide synthase stlB in stalk morphogenesis.</title>
        <authorList>
            <person name="Narita B."/>
            <person name="Kawabe Y."/>
            <person name="Kin K."/>
            <person name="Saito T."/>
            <person name="Gibbs R."/>
            <person name="Kuspa A."/>
            <person name="Muzny D."/>
            <person name="Queller D."/>
            <person name="Richards S."/>
            <person name="Strassman J."/>
            <person name="Sucgang R."/>
            <person name="Worley K."/>
            <person name="Schaap P."/>
        </authorList>
    </citation>
    <scope>NUCLEOTIDE SEQUENCE</scope>
    <source>
        <strain evidence="3">QSvi11</strain>
    </source>
</reference>
<evidence type="ECO:0000313" key="3">
    <source>
        <dbReference type="EMBL" id="KAF2078366.1"/>
    </source>
</evidence>
<feature type="transmembrane region" description="Helical" evidence="2">
    <location>
        <begin position="55"/>
        <end position="77"/>
    </location>
</feature>